<dbReference type="HOGENOM" id="CLU_353398_0_0_1"/>
<name>A0A0C3BVC5_PILCF</name>
<keyword evidence="6" id="KW-1185">Reference proteome</keyword>
<dbReference type="PANTHER" id="PTHR36167">
    <property type="entry name" value="C2H2 FINGER DOMAIN TRANSCRIPTION FACTOR (EUROFUNG)-RELATED"/>
    <property type="match status" value="1"/>
</dbReference>
<dbReference type="PROSITE" id="PS00028">
    <property type="entry name" value="ZINC_FINGER_C2H2_1"/>
    <property type="match status" value="1"/>
</dbReference>
<feature type="region of interest" description="Disordered" evidence="2">
    <location>
        <begin position="281"/>
        <end position="353"/>
    </location>
</feature>
<feature type="compositionally biased region" description="Polar residues" evidence="2">
    <location>
        <begin position="320"/>
        <end position="334"/>
    </location>
</feature>
<dbReference type="GO" id="GO:0006355">
    <property type="term" value="P:regulation of DNA-templated transcription"/>
    <property type="evidence" value="ECO:0007669"/>
    <property type="project" value="InterPro"/>
</dbReference>
<dbReference type="PROSITE" id="PS50157">
    <property type="entry name" value="ZINC_FINGER_C2H2_2"/>
    <property type="match status" value="1"/>
</dbReference>
<evidence type="ECO:0000256" key="2">
    <source>
        <dbReference type="SAM" id="MobiDB-lite"/>
    </source>
</evidence>
<feature type="domain" description="C2H2-type" evidence="4">
    <location>
        <begin position="463"/>
        <end position="494"/>
    </location>
</feature>
<sequence>MEKEDLRLDDASARETLLSRFDALPCSSRFLVILLFGISLLFLPHLFWACFLRASMLPQLMSTPPSLARPKYPPPLYFDSSLGHSVSAALQPHSSTSPNKVDRDRLLPQANNCRFDNINGPEPLDSDPSPSVPRALDMFERHNSSDSSSYSASSDARTATAHVSQTDYASQHRELPLSGRTSPTELTSSREDGITNRFISKSPSPTEIHHASSFPHPLSAPHSQEHFSNIDSPSFGSDMNRYTPLHNPDRYSRNGPHQQSSGVDKYSFPLLDQRRMSEPSIFGSSGSAHASAYPNPNTEPTTGRYQQMQFAFNPPPQSPESPYSTLHNRESSGSLRDLSHHYQQPNSAWKSDDHMQLQLHSISGAGLDEPISPLHSTFSGGARSPTLSPKYPSVADDAYGPSPPGTGTSTSSNAPGTRNSGPGGAAAGSGSSANGKTYAFVSLPGNAVKKRPRRRYDEIERLYQCSWPDCTKAYGTLNHLNAHVTMQKHGSKRSPNEFKELRKQWRKAKKDDDVVRTHVHDGHGSRHGSMPRDRLADHDLHGYHHHRHLSHHHLYHTSHHSSHGSSSLSSSVSVPSLGLDGRYAVPIDEIRYPPVDELDGMPRGHGAEDAFRRGSHPDLRGQARYHGSGPGSWHGGMVSSRTTHPHYLSSAHTSSHLNISAGLPANADVSLNRLGPGSTLLTPLPGYEPPSLVHVENGLNMYGGYASGVYGDDDGRPDTGHRSLYDDRPHTGHGSLYGDDRPSTGNGSVYDDRPSTGHGSLYSDDRPGTGRRSLYDDGRPVTGHGSDRGGDFRHM</sequence>
<accession>A0A0C3BVC5</accession>
<feature type="compositionally biased region" description="Polar residues" evidence="2">
    <location>
        <begin position="226"/>
        <end position="237"/>
    </location>
</feature>
<evidence type="ECO:0000256" key="3">
    <source>
        <dbReference type="SAM" id="Phobius"/>
    </source>
</evidence>
<feature type="region of interest" description="Disordered" evidence="2">
    <location>
        <begin position="710"/>
        <end position="795"/>
    </location>
</feature>
<keyword evidence="1" id="KW-0863">Zinc-finger</keyword>
<dbReference type="InterPro" id="IPR039327">
    <property type="entry name" value="CON7-like"/>
</dbReference>
<dbReference type="AlphaFoldDB" id="A0A0C3BVC5"/>
<keyword evidence="3" id="KW-1133">Transmembrane helix</keyword>
<dbReference type="Proteomes" id="UP000054166">
    <property type="component" value="Unassembled WGS sequence"/>
</dbReference>
<feature type="compositionally biased region" description="Polar residues" evidence="2">
    <location>
        <begin position="282"/>
        <end position="310"/>
    </location>
</feature>
<feature type="region of interest" description="Disordered" evidence="2">
    <location>
        <begin position="111"/>
        <end position="264"/>
    </location>
</feature>
<feature type="compositionally biased region" description="Low complexity" evidence="2">
    <location>
        <begin position="563"/>
        <end position="574"/>
    </location>
</feature>
<dbReference type="STRING" id="765440.A0A0C3BVC5"/>
<protein>
    <recommendedName>
        <fullName evidence="4">C2H2-type domain-containing protein</fullName>
    </recommendedName>
</protein>
<dbReference type="InterPro" id="IPR013087">
    <property type="entry name" value="Znf_C2H2_type"/>
</dbReference>
<gene>
    <name evidence="5" type="ORF">PILCRDRAFT_812249</name>
</gene>
<keyword evidence="3" id="KW-0812">Transmembrane</keyword>
<feature type="transmembrane region" description="Helical" evidence="3">
    <location>
        <begin position="30"/>
        <end position="52"/>
    </location>
</feature>
<feature type="compositionally biased region" description="Basic and acidic residues" evidence="2">
    <location>
        <begin position="713"/>
        <end position="730"/>
    </location>
</feature>
<feature type="region of interest" description="Disordered" evidence="2">
    <location>
        <begin position="508"/>
        <end position="532"/>
    </location>
</feature>
<feature type="region of interest" description="Disordered" evidence="2">
    <location>
        <begin position="372"/>
        <end position="433"/>
    </location>
</feature>
<dbReference type="Gene3D" id="3.30.160.60">
    <property type="entry name" value="Classic Zinc Finger"/>
    <property type="match status" value="1"/>
</dbReference>
<feature type="compositionally biased region" description="Low complexity" evidence="2">
    <location>
        <begin position="405"/>
        <end position="420"/>
    </location>
</feature>
<dbReference type="OrthoDB" id="1939603at2759"/>
<feature type="compositionally biased region" description="Basic and acidic residues" evidence="2">
    <location>
        <begin position="763"/>
        <end position="795"/>
    </location>
</feature>
<proteinExistence type="predicted"/>
<evidence type="ECO:0000256" key="1">
    <source>
        <dbReference type="PROSITE-ProRule" id="PRU00042"/>
    </source>
</evidence>
<reference evidence="5 6" key="1">
    <citation type="submission" date="2014-04" db="EMBL/GenBank/DDBJ databases">
        <authorList>
            <consortium name="DOE Joint Genome Institute"/>
            <person name="Kuo A."/>
            <person name="Tarkka M."/>
            <person name="Buscot F."/>
            <person name="Kohler A."/>
            <person name="Nagy L.G."/>
            <person name="Floudas D."/>
            <person name="Copeland A."/>
            <person name="Barry K.W."/>
            <person name="Cichocki N."/>
            <person name="Veneault-Fourrey C."/>
            <person name="LaButti K."/>
            <person name="Lindquist E.A."/>
            <person name="Lipzen A."/>
            <person name="Lundell T."/>
            <person name="Morin E."/>
            <person name="Murat C."/>
            <person name="Sun H."/>
            <person name="Tunlid A."/>
            <person name="Henrissat B."/>
            <person name="Grigoriev I.V."/>
            <person name="Hibbett D.S."/>
            <person name="Martin F."/>
            <person name="Nordberg H.P."/>
            <person name="Cantor M.N."/>
            <person name="Hua S.X."/>
        </authorList>
    </citation>
    <scope>NUCLEOTIDE SEQUENCE [LARGE SCALE GENOMIC DNA]</scope>
    <source>
        <strain evidence="5 6">F 1598</strain>
    </source>
</reference>
<feature type="compositionally biased region" description="Basic residues" evidence="2">
    <location>
        <begin position="547"/>
        <end position="562"/>
    </location>
</feature>
<keyword evidence="1" id="KW-0862">Zinc</keyword>
<dbReference type="GO" id="GO:0008270">
    <property type="term" value="F:zinc ion binding"/>
    <property type="evidence" value="ECO:0007669"/>
    <property type="project" value="UniProtKB-KW"/>
</dbReference>
<feature type="region of interest" description="Disordered" evidence="2">
    <location>
        <begin position="547"/>
        <end position="574"/>
    </location>
</feature>
<dbReference type="InParanoid" id="A0A0C3BVC5"/>
<evidence type="ECO:0000259" key="4">
    <source>
        <dbReference type="PROSITE" id="PS50157"/>
    </source>
</evidence>
<keyword evidence="1" id="KW-0479">Metal-binding</keyword>
<reference evidence="6" key="2">
    <citation type="submission" date="2015-01" db="EMBL/GenBank/DDBJ databases">
        <title>Evolutionary Origins and Diversification of the Mycorrhizal Mutualists.</title>
        <authorList>
            <consortium name="DOE Joint Genome Institute"/>
            <consortium name="Mycorrhizal Genomics Consortium"/>
            <person name="Kohler A."/>
            <person name="Kuo A."/>
            <person name="Nagy L.G."/>
            <person name="Floudas D."/>
            <person name="Copeland A."/>
            <person name="Barry K.W."/>
            <person name="Cichocki N."/>
            <person name="Veneault-Fourrey C."/>
            <person name="LaButti K."/>
            <person name="Lindquist E.A."/>
            <person name="Lipzen A."/>
            <person name="Lundell T."/>
            <person name="Morin E."/>
            <person name="Murat C."/>
            <person name="Riley R."/>
            <person name="Ohm R."/>
            <person name="Sun H."/>
            <person name="Tunlid A."/>
            <person name="Henrissat B."/>
            <person name="Grigoriev I.V."/>
            <person name="Hibbett D.S."/>
            <person name="Martin F."/>
        </authorList>
    </citation>
    <scope>NUCLEOTIDE SEQUENCE [LARGE SCALE GENOMIC DNA]</scope>
    <source>
        <strain evidence="6">F 1598</strain>
    </source>
</reference>
<organism evidence="5 6">
    <name type="scientific">Piloderma croceum (strain F 1598)</name>
    <dbReference type="NCBI Taxonomy" id="765440"/>
    <lineage>
        <taxon>Eukaryota</taxon>
        <taxon>Fungi</taxon>
        <taxon>Dikarya</taxon>
        <taxon>Basidiomycota</taxon>
        <taxon>Agaricomycotina</taxon>
        <taxon>Agaricomycetes</taxon>
        <taxon>Agaricomycetidae</taxon>
        <taxon>Atheliales</taxon>
        <taxon>Atheliaceae</taxon>
        <taxon>Piloderma</taxon>
    </lineage>
</organism>
<dbReference type="EMBL" id="KN832973">
    <property type="protein sequence ID" value="KIM90503.1"/>
    <property type="molecule type" value="Genomic_DNA"/>
</dbReference>
<evidence type="ECO:0000313" key="6">
    <source>
        <dbReference type="Proteomes" id="UP000054166"/>
    </source>
</evidence>
<keyword evidence="3" id="KW-0472">Membrane</keyword>
<dbReference type="PANTHER" id="PTHR36167:SF3">
    <property type="entry name" value="C2H2 FINGER DOMAIN TRANSCRIPTION FACTOR (EUROFUNG)-RELATED"/>
    <property type="match status" value="1"/>
</dbReference>
<feature type="compositionally biased region" description="Low complexity" evidence="2">
    <location>
        <begin position="145"/>
        <end position="156"/>
    </location>
</feature>
<evidence type="ECO:0000313" key="5">
    <source>
        <dbReference type="EMBL" id="KIM90503.1"/>
    </source>
</evidence>